<accession>A0A1M7M669</accession>
<evidence type="ECO:0000256" key="5">
    <source>
        <dbReference type="ARBA" id="ARBA00023295"/>
    </source>
</evidence>
<dbReference type="RefSeq" id="WP_073289932.1">
    <property type="nucleotide sequence ID" value="NZ_FRCP01000019.1"/>
</dbReference>
<evidence type="ECO:0000256" key="2">
    <source>
        <dbReference type="ARBA" id="ARBA00012761"/>
    </source>
</evidence>
<organism evidence="8 9">
    <name type="scientific">Anaerosporobacter mobilis DSM 15930</name>
    <dbReference type="NCBI Taxonomy" id="1120996"/>
    <lineage>
        <taxon>Bacteria</taxon>
        <taxon>Bacillati</taxon>
        <taxon>Bacillota</taxon>
        <taxon>Clostridia</taxon>
        <taxon>Lachnospirales</taxon>
        <taxon>Lachnospiraceae</taxon>
        <taxon>Anaerosporobacter</taxon>
    </lineage>
</organism>
<dbReference type="InterPro" id="IPR023230">
    <property type="entry name" value="Glyco_hydro_2_CS"/>
</dbReference>
<proteinExistence type="inferred from homology"/>
<dbReference type="Gene3D" id="2.60.120.260">
    <property type="entry name" value="Galactose-binding domain-like"/>
    <property type="match status" value="1"/>
</dbReference>
<dbReference type="STRING" id="1120996.SAMN02746066_03650"/>
<evidence type="ECO:0000313" key="8">
    <source>
        <dbReference type="EMBL" id="SHM86129.1"/>
    </source>
</evidence>
<dbReference type="Gene3D" id="2.60.40.10">
    <property type="entry name" value="Immunoglobulins"/>
    <property type="match status" value="1"/>
</dbReference>
<feature type="domain" description="Glycoside hydrolase family 2 catalytic" evidence="7">
    <location>
        <begin position="249"/>
        <end position="543"/>
    </location>
</feature>
<name>A0A1M7M669_9FIRM</name>
<keyword evidence="4" id="KW-0378">Hydrolase</keyword>
<dbReference type="Proteomes" id="UP000184038">
    <property type="component" value="Unassembled WGS sequence"/>
</dbReference>
<comment type="similarity">
    <text evidence="1">Belongs to the glycosyl hydrolase 2 family.</text>
</comment>
<evidence type="ECO:0000259" key="7">
    <source>
        <dbReference type="Pfam" id="PF02836"/>
    </source>
</evidence>
<dbReference type="InterPro" id="IPR006101">
    <property type="entry name" value="Glyco_hydro_2"/>
</dbReference>
<keyword evidence="5" id="KW-0326">Glycosidase</keyword>
<dbReference type="SUPFAM" id="SSF49303">
    <property type="entry name" value="beta-Galactosidase/glucuronidase domain"/>
    <property type="match status" value="1"/>
</dbReference>
<evidence type="ECO:0000256" key="4">
    <source>
        <dbReference type="ARBA" id="ARBA00022801"/>
    </source>
</evidence>
<dbReference type="GO" id="GO:0030246">
    <property type="term" value="F:carbohydrate binding"/>
    <property type="evidence" value="ECO:0007669"/>
    <property type="project" value="TreeGrafter"/>
</dbReference>
<dbReference type="GO" id="GO:0019391">
    <property type="term" value="P:glucuronoside catabolic process"/>
    <property type="evidence" value="ECO:0007669"/>
    <property type="project" value="TreeGrafter"/>
</dbReference>
<dbReference type="AlphaFoldDB" id="A0A1M7M669"/>
<dbReference type="OrthoDB" id="9762066at2"/>
<dbReference type="SUPFAM" id="SSF51445">
    <property type="entry name" value="(Trans)glycosidases"/>
    <property type="match status" value="1"/>
</dbReference>
<dbReference type="GO" id="GO:0004566">
    <property type="term" value="F:beta-glucuronidase activity"/>
    <property type="evidence" value="ECO:0007669"/>
    <property type="project" value="UniProtKB-EC"/>
</dbReference>
<dbReference type="EMBL" id="FRCP01000019">
    <property type="protein sequence ID" value="SHM86129.1"/>
    <property type="molecule type" value="Genomic_DNA"/>
</dbReference>
<dbReference type="InterPro" id="IPR013783">
    <property type="entry name" value="Ig-like_fold"/>
</dbReference>
<evidence type="ECO:0000256" key="3">
    <source>
        <dbReference type="ARBA" id="ARBA00016205"/>
    </source>
</evidence>
<dbReference type="GO" id="GO:0005975">
    <property type="term" value="P:carbohydrate metabolic process"/>
    <property type="evidence" value="ECO:0007669"/>
    <property type="project" value="InterPro"/>
</dbReference>
<dbReference type="Gene3D" id="3.20.20.80">
    <property type="entry name" value="Glycosidases"/>
    <property type="match status" value="1"/>
</dbReference>
<dbReference type="InterPro" id="IPR008979">
    <property type="entry name" value="Galactose-bd-like_sf"/>
</dbReference>
<dbReference type="Pfam" id="PF02836">
    <property type="entry name" value="Glyco_hydro_2_C"/>
    <property type="match status" value="1"/>
</dbReference>
<sequence>MARIFTQHRVRKSIPLAEMWDLNIEGVDVDRIPVPCCIETNPKLISYKGKAMLKTEFEAKGNIRIEFSGVSHTALVSLDGKLIGKHYGAYGSFDYILKEQESGSHELQVQIDNSFHEEASLNRPNDYYSYGGITRPVVVEKLDAVYIRQIHFLPYKKEQKWCGNIKAAVVNLTKQSQVTTVEVELAGQILQKEVLLQSEEEKEIVFEQEFPTAEAYGPKNPKLYMLNATIIMAGKVIDDYIDRIGFKEVSIEGQDILLNGEKIIIKGFNRHEDYADYGCAVPLQAMYLDIELIKNMGANCIRTSHYPNDERFLDLCDENGILVWEEAHARSLPEEAMRHPLFMEQEKLSIYEMIENHYNHPSIFVWGLLNESCDYTEFGRQCYKELIEYMKSLDNVRPVTYAACNYDQEVCFNLVDIVSLNMYPGWYTDKTTEEFLVDAVRWAESQGGAGKPMLVSEVGAGAIYGFRDRTHAKWSEERQEELLTQQLEGIFHSSRFSGVIIWQFCDCRVDTEWANVRPKTQNNKGVVDCYRREKLAYHKVKEIFEQHEK</sequence>
<dbReference type="Pfam" id="PF00703">
    <property type="entry name" value="Glyco_hydro_2"/>
    <property type="match status" value="1"/>
</dbReference>
<dbReference type="InterPro" id="IPR006103">
    <property type="entry name" value="Glyco_hydro_2_cat"/>
</dbReference>
<dbReference type="PRINTS" id="PR00132">
    <property type="entry name" value="GLHYDRLASE2"/>
</dbReference>
<keyword evidence="9" id="KW-1185">Reference proteome</keyword>
<dbReference type="EC" id="3.2.1.31" evidence="2"/>
<dbReference type="PROSITE" id="PS00719">
    <property type="entry name" value="GLYCOSYL_HYDROL_F2_1"/>
    <property type="match status" value="1"/>
</dbReference>
<dbReference type="InterPro" id="IPR017853">
    <property type="entry name" value="GH"/>
</dbReference>
<dbReference type="PANTHER" id="PTHR10066:SF67">
    <property type="entry name" value="BETA-GLUCURONIDASE"/>
    <property type="match status" value="1"/>
</dbReference>
<feature type="domain" description="Glycoside hydrolase family 2 immunoglobulin-like beta-sandwich" evidence="6">
    <location>
        <begin position="145"/>
        <end position="247"/>
    </location>
</feature>
<dbReference type="InterPro" id="IPR006102">
    <property type="entry name" value="Ig-like_GH2"/>
</dbReference>
<evidence type="ECO:0000259" key="6">
    <source>
        <dbReference type="Pfam" id="PF00703"/>
    </source>
</evidence>
<evidence type="ECO:0000256" key="1">
    <source>
        <dbReference type="ARBA" id="ARBA00007401"/>
    </source>
</evidence>
<gene>
    <name evidence="8" type="ORF">SAMN02746066_03650</name>
</gene>
<evidence type="ECO:0000313" key="9">
    <source>
        <dbReference type="Proteomes" id="UP000184038"/>
    </source>
</evidence>
<dbReference type="SUPFAM" id="SSF49785">
    <property type="entry name" value="Galactose-binding domain-like"/>
    <property type="match status" value="1"/>
</dbReference>
<protein>
    <recommendedName>
        <fullName evidence="3">Beta-glucuronidase</fullName>
        <ecNumber evidence="2">3.2.1.31</ecNumber>
    </recommendedName>
</protein>
<reference evidence="8 9" key="1">
    <citation type="submission" date="2016-11" db="EMBL/GenBank/DDBJ databases">
        <authorList>
            <person name="Jaros S."/>
            <person name="Januszkiewicz K."/>
            <person name="Wedrychowicz H."/>
        </authorList>
    </citation>
    <scope>NUCLEOTIDE SEQUENCE [LARGE SCALE GENOMIC DNA]</scope>
    <source>
        <strain evidence="8 9">DSM 15930</strain>
    </source>
</reference>
<dbReference type="PANTHER" id="PTHR10066">
    <property type="entry name" value="BETA-GLUCURONIDASE"/>
    <property type="match status" value="1"/>
</dbReference>
<dbReference type="InterPro" id="IPR036156">
    <property type="entry name" value="Beta-gal/glucu_dom_sf"/>
</dbReference>